<evidence type="ECO:0000313" key="1">
    <source>
        <dbReference type="Ensembl" id="ENSNFUP00015009768.1"/>
    </source>
</evidence>
<dbReference type="Proteomes" id="UP000694548">
    <property type="component" value="Chromosome sgr14"/>
</dbReference>
<reference evidence="1" key="3">
    <citation type="submission" date="2025-09" db="UniProtKB">
        <authorList>
            <consortium name="Ensembl"/>
        </authorList>
    </citation>
    <scope>IDENTIFICATION</scope>
</reference>
<protein>
    <submittedName>
        <fullName evidence="1">Uncharacterized protein</fullName>
    </submittedName>
</protein>
<proteinExistence type="predicted"/>
<accession>A0A8C6KRC4</accession>
<reference evidence="1" key="1">
    <citation type="submission" date="2014-08" db="EMBL/GenBank/DDBJ databases">
        <authorList>
            <person name="Senf B."/>
            <person name="Petzold A."/>
            <person name="Downie B.R."/>
            <person name="Koch P."/>
            <person name="Platzer M."/>
        </authorList>
    </citation>
    <scope>NUCLEOTIDE SEQUENCE [LARGE SCALE GENOMIC DNA]</scope>
    <source>
        <strain evidence="1">GRZ</strain>
    </source>
</reference>
<organism evidence="1 2">
    <name type="scientific">Nothobranchius furzeri</name>
    <name type="common">Turquoise killifish</name>
    <dbReference type="NCBI Taxonomy" id="105023"/>
    <lineage>
        <taxon>Eukaryota</taxon>
        <taxon>Metazoa</taxon>
        <taxon>Chordata</taxon>
        <taxon>Craniata</taxon>
        <taxon>Vertebrata</taxon>
        <taxon>Euteleostomi</taxon>
        <taxon>Actinopterygii</taxon>
        <taxon>Neopterygii</taxon>
        <taxon>Teleostei</taxon>
        <taxon>Neoteleostei</taxon>
        <taxon>Acanthomorphata</taxon>
        <taxon>Ovalentaria</taxon>
        <taxon>Atherinomorphae</taxon>
        <taxon>Cyprinodontiformes</taxon>
        <taxon>Nothobranchiidae</taxon>
        <taxon>Nothobranchius</taxon>
    </lineage>
</organism>
<dbReference type="GeneTree" id="ENSGT00940000177416"/>
<name>A0A8C6KRC4_NOTFU</name>
<sequence length="72" mass="7618">AFIGRPASGADRRDDCQLCFSPRGRRSGVILPGQETDSILLENVKAAPRRSSIIKPCSCCFSGPELVPSGAV</sequence>
<reference evidence="1" key="2">
    <citation type="submission" date="2025-08" db="UniProtKB">
        <authorList>
            <consortium name="Ensembl"/>
        </authorList>
    </citation>
    <scope>IDENTIFICATION</scope>
</reference>
<evidence type="ECO:0000313" key="2">
    <source>
        <dbReference type="Proteomes" id="UP000694548"/>
    </source>
</evidence>
<keyword evidence="2" id="KW-1185">Reference proteome</keyword>
<dbReference type="Ensembl" id="ENSNFUT00015010266.1">
    <property type="protein sequence ID" value="ENSNFUP00015009768.1"/>
    <property type="gene ID" value="ENSNFUG00015004775.1"/>
</dbReference>
<dbReference type="AlphaFoldDB" id="A0A8C6KRC4"/>